<feature type="region of interest" description="Disordered" evidence="1">
    <location>
        <begin position="33"/>
        <end position="106"/>
    </location>
</feature>
<evidence type="ECO:0008006" key="4">
    <source>
        <dbReference type="Google" id="ProtNLM"/>
    </source>
</evidence>
<dbReference type="Proteomes" id="UP000478836">
    <property type="component" value="Unassembled WGS sequence"/>
</dbReference>
<dbReference type="EMBL" id="WAAO01000001">
    <property type="protein sequence ID" value="KAB1867320.1"/>
    <property type="molecule type" value="Genomic_DNA"/>
</dbReference>
<proteinExistence type="predicted"/>
<accession>A0ABQ6VAB3</accession>
<dbReference type="GeneID" id="77475976"/>
<protein>
    <recommendedName>
        <fullName evidence="4">CsbD family protein</fullName>
    </recommendedName>
</protein>
<evidence type="ECO:0000313" key="3">
    <source>
        <dbReference type="Proteomes" id="UP000478836"/>
    </source>
</evidence>
<gene>
    <name evidence="2" type="ORF">F6A08_05910</name>
</gene>
<evidence type="ECO:0000313" key="2">
    <source>
        <dbReference type="EMBL" id="KAB1867320.1"/>
    </source>
</evidence>
<feature type="compositionally biased region" description="Polar residues" evidence="1">
    <location>
        <begin position="33"/>
        <end position="43"/>
    </location>
</feature>
<keyword evidence="3" id="KW-1185">Reference proteome</keyword>
<organism evidence="2 3">
    <name type="scientific">Microbacterium algeriense</name>
    <dbReference type="NCBI Taxonomy" id="2615184"/>
    <lineage>
        <taxon>Bacteria</taxon>
        <taxon>Bacillati</taxon>
        <taxon>Actinomycetota</taxon>
        <taxon>Actinomycetes</taxon>
        <taxon>Micrococcales</taxon>
        <taxon>Microbacteriaceae</taxon>
        <taxon>Microbacterium</taxon>
    </lineage>
</organism>
<evidence type="ECO:0000256" key="1">
    <source>
        <dbReference type="SAM" id="MobiDB-lite"/>
    </source>
</evidence>
<reference evidence="3" key="1">
    <citation type="submission" date="2019-09" db="EMBL/GenBank/DDBJ databases">
        <title>Whole genome sequencing of Microbacterium maritypicum.</title>
        <authorList>
            <person name="Lenchi N."/>
        </authorList>
    </citation>
    <scope>NUCLEOTIDE SEQUENCE [LARGE SCALE GENOMIC DNA]</scope>
    <source>
        <strain evidence="3">G1</strain>
    </source>
</reference>
<dbReference type="RefSeq" id="WP_151458878.1">
    <property type="nucleotide sequence ID" value="NZ_WAAO01000001.1"/>
</dbReference>
<sequence length="106" mass="11293">MSVGDHIKAASEGASHLTQRVVDAVERKVNDATTAVESATGTTGEKIREIIGRSGKEEEAARAAADDRSDRDATEHWADDGGETLTAPHDRSLKPKHIAGQHPERG</sequence>
<comment type="caution">
    <text evidence="2">The sequence shown here is derived from an EMBL/GenBank/DDBJ whole genome shotgun (WGS) entry which is preliminary data.</text>
</comment>
<feature type="compositionally biased region" description="Basic and acidic residues" evidence="1">
    <location>
        <begin position="45"/>
        <end position="79"/>
    </location>
</feature>
<name>A0ABQ6VAB3_9MICO</name>